<reference evidence="2" key="1">
    <citation type="submission" date="2022-11" db="EMBL/GenBank/DDBJ databases">
        <authorList>
            <person name="Petersen C."/>
        </authorList>
    </citation>
    <scope>NUCLEOTIDE SEQUENCE</scope>
    <source>
        <strain evidence="2">IBT 26290</strain>
    </source>
</reference>
<protein>
    <submittedName>
        <fullName evidence="2">Uncharacterized protein</fullName>
    </submittedName>
</protein>
<proteinExistence type="predicted"/>
<dbReference type="RefSeq" id="XP_056545002.1">
    <property type="nucleotide sequence ID" value="XM_056686260.1"/>
</dbReference>
<comment type="caution">
    <text evidence="2">The sequence shown here is derived from an EMBL/GenBank/DDBJ whole genome shotgun (WGS) entry which is preliminary data.</text>
</comment>
<feature type="region of interest" description="Disordered" evidence="1">
    <location>
        <begin position="1"/>
        <end position="84"/>
    </location>
</feature>
<dbReference type="EMBL" id="JAPQKN010000002">
    <property type="protein sequence ID" value="KAJ5168541.1"/>
    <property type="molecule type" value="Genomic_DNA"/>
</dbReference>
<gene>
    <name evidence="2" type="ORF">N7482_004135</name>
</gene>
<organism evidence="2 3">
    <name type="scientific">Penicillium canariense</name>
    <dbReference type="NCBI Taxonomy" id="189055"/>
    <lineage>
        <taxon>Eukaryota</taxon>
        <taxon>Fungi</taxon>
        <taxon>Dikarya</taxon>
        <taxon>Ascomycota</taxon>
        <taxon>Pezizomycotina</taxon>
        <taxon>Eurotiomycetes</taxon>
        <taxon>Eurotiomycetidae</taxon>
        <taxon>Eurotiales</taxon>
        <taxon>Aspergillaceae</taxon>
        <taxon>Penicillium</taxon>
    </lineage>
</organism>
<dbReference type="Proteomes" id="UP001149163">
    <property type="component" value="Unassembled WGS sequence"/>
</dbReference>
<sequence length="122" mass="13593">MQMEPWRKRGFVPDSDEEDDFDSLNTSKPAVDDANDDVDLDYIPIPTIISKPEEDAAEDQHSELSDPAARSDDNHDDGVVEGSQELVDLVLCPPSKNGLFRSQELRSAAPRMEQSVLQQLLP</sequence>
<evidence type="ECO:0000313" key="3">
    <source>
        <dbReference type="Proteomes" id="UP001149163"/>
    </source>
</evidence>
<feature type="compositionally biased region" description="Basic and acidic residues" evidence="1">
    <location>
        <begin position="51"/>
        <end position="78"/>
    </location>
</feature>
<evidence type="ECO:0000313" key="2">
    <source>
        <dbReference type="EMBL" id="KAJ5168541.1"/>
    </source>
</evidence>
<reference evidence="2" key="2">
    <citation type="journal article" date="2023" name="IMA Fungus">
        <title>Comparative genomic study of the Penicillium genus elucidates a diverse pangenome and 15 lateral gene transfer events.</title>
        <authorList>
            <person name="Petersen C."/>
            <person name="Sorensen T."/>
            <person name="Nielsen M.R."/>
            <person name="Sondergaard T.E."/>
            <person name="Sorensen J.L."/>
            <person name="Fitzpatrick D.A."/>
            <person name="Frisvad J.C."/>
            <person name="Nielsen K.L."/>
        </authorList>
    </citation>
    <scope>NUCLEOTIDE SEQUENCE</scope>
    <source>
        <strain evidence="2">IBT 26290</strain>
    </source>
</reference>
<keyword evidence="3" id="KW-1185">Reference proteome</keyword>
<accession>A0A9W9I816</accession>
<name>A0A9W9I816_9EURO</name>
<dbReference type="GeneID" id="81425436"/>
<dbReference type="AlphaFoldDB" id="A0A9W9I816"/>
<evidence type="ECO:0000256" key="1">
    <source>
        <dbReference type="SAM" id="MobiDB-lite"/>
    </source>
</evidence>